<organism evidence="1 2">
    <name type="scientific">Desmophyllum pertusum</name>
    <dbReference type="NCBI Taxonomy" id="174260"/>
    <lineage>
        <taxon>Eukaryota</taxon>
        <taxon>Metazoa</taxon>
        <taxon>Cnidaria</taxon>
        <taxon>Anthozoa</taxon>
        <taxon>Hexacorallia</taxon>
        <taxon>Scleractinia</taxon>
        <taxon>Caryophylliina</taxon>
        <taxon>Caryophylliidae</taxon>
        <taxon>Desmophyllum</taxon>
    </lineage>
</organism>
<protein>
    <submittedName>
        <fullName evidence="1">Toll-like receptor 7 signaling pathway</fullName>
    </submittedName>
</protein>
<dbReference type="GO" id="GO:0005829">
    <property type="term" value="C:cytosol"/>
    <property type="evidence" value="ECO:0007669"/>
    <property type="project" value="TreeGrafter"/>
</dbReference>
<dbReference type="AlphaFoldDB" id="A0A9X0DAJ9"/>
<dbReference type="GO" id="GO:0005104">
    <property type="term" value="F:fibroblast growth factor receptor binding"/>
    <property type="evidence" value="ECO:0007669"/>
    <property type="project" value="TreeGrafter"/>
</dbReference>
<dbReference type="Proteomes" id="UP001163046">
    <property type="component" value="Unassembled WGS sequence"/>
</dbReference>
<comment type="caution">
    <text evidence="1">The sequence shown here is derived from an EMBL/GenBank/DDBJ whole genome shotgun (WGS) entry which is preliminary data.</text>
</comment>
<accession>A0A9X0DAJ9</accession>
<gene>
    <name evidence="1" type="primary">PIK3AP1_1</name>
    <name evidence="1" type="ORF">OS493_006421</name>
</gene>
<keyword evidence="2" id="KW-1185">Reference proteome</keyword>
<name>A0A9X0DAJ9_9CNID</name>
<evidence type="ECO:0000313" key="2">
    <source>
        <dbReference type="Proteomes" id="UP001163046"/>
    </source>
</evidence>
<keyword evidence="1" id="KW-0675">Receptor</keyword>
<evidence type="ECO:0000313" key="1">
    <source>
        <dbReference type="EMBL" id="KAJ7393447.1"/>
    </source>
</evidence>
<dbReference type="OrthoDB" id="5969512at2759"/>
<dbReference type="PANTHER" id="PTHR16267:SF11">
    <property type="entry name" value="STUMPS, ISOFORM E"/>
    <property type="match status" value="1"/>
</dbReference>
<dbReference type="EMBL" id="MU825398">
    <property type="protein sequence ID" value="KAJ7393447.1"/>
    <property type="molecule type" value="Genomic_DNA"/>
</dbReference>
<sequence length="160" mass="17896">MTMFDEVMARKIQHKSPNDFHLLEIPQTGQAEVAAHSSTKYPTLVHFGAAHGLPLTVAACLQHCPAALQACALKNIDGMRPVEMAVKHGHYELSEDIQDFESNKQRYEKKTLSTHVAVDNYHNVDTEDTYVTMGPNMALDGPDNQYGLCNNARSWSQQNR</sequence>
<dbReference type="PANTHER" id="PTHR16267">
    <property type="entry name" value="BANK1/PIK3AP1 FAMILY MEMBER"/>
    <property type="match status" value="1"/>
</dbReference>
<dbReference type="InterPro" id="IPR052446">
    <property type="entry name" value="B-cell_PI3K-Signaling_Adptrs"/>
</dbReference>
<reference evidence="1" key="1">
    <citation type="submission" date="2023-01" db="EMBL/GenBank/DDBJ databases">
        <title>Genome assembly of the deep-sea coral Lophelia pertusa.</title>
        <authorList>
            <person name="Herrera S."/>
            <person name="Cordes E."/>
        </authorList>
    </citation>
    <scope>NUCLEOTIDE SEQUENCE</scope>
    <source>
        <strain evidence="1">USNM1676648</strain>
        <tissue evidence="1">Polyp</tissue>
    </source>
</reference>
<dbReference type="GO" id="GO:0005068">
    <property type="term" value="F:transmembrane receptor protein tyrosine kinase adaptor activity"/>
    <property type="evidence" value="ECO:0007669"/>
    <property type="project" value="TreeGrafter"/>
</dbReference>
<proteinExistence type="predicted"/>